<dbReference type="KEGG" id="hazt:108675223"/>
<feature type="compositionally biased region" description="Low complexity" evidence="6">
    <location>
        <begin position="882"/>
        <end position="897"/>
    </location>
</feature>
<feature type="compositionally biased region" description="Basic and acidic residues" evidence="6">
    <location>
        <begin position="1131"/>
        <end position="1169"/>
    </location>
</feature>
<dbReference type="RefSeq" id="XP_018018702.1">
    <property type="nucleotide sequence ID" value="XM_018163213.2"/>
</dbReference>
<feature type="compositionally biased region" description="Polar residues" evidence="6">
    <location>
        <begin position="2390"/>
        <end position="2399"/>
    </location>
</feature>
<feature type="compositionally biased region" description="Basic residues" evidence="6">
    <location>
        <begin position="1"/>
        <end position="10"/>
    </location>
</feature>
<feature type="compositionally biased region" description="Low complexity" evidence="6">
    <location>
        <begin position="2622"/>
        <end position="2647"/>
    </location>
</feature>
<feature type="region of interest" description="Disordered" evidence="6">
    <location>
        <begin position="1"/>
        <end position="90"/>
    </location>
</feature>
<feature type="compositionally biased region" description="Low complexity" evidence="6">
    <location>
        <begin position="1016"/>
        <end position="1035"/>
    </location>
</feature>
<organism evidence="8 9">
    <name type="scientific">Hyalella azteca</name>
    <name type="common">Amphipod</name>
    <dbReference type="NCBI Taxonomy" id="294128"/>
    <lineage>
        <taxon>Eukaryota</taxon>
        <taxon>Metazoa</taxon>
        <taxon>Ecdysozoa</taxon>
        <taxon>Arthropoda</taxon>
        <taxon>Crustacea</taxon>
        <taxon>Multicrustacea</taxon>
        <taxon>Malacostraca</taxon>
        <taxon>Eumalacostraca</taxon>
        <taxon>Peracarida</taxon>
        <taxon>Amphipoda</taxon>
        <taxon>Senticaudata</taxon>
        <taxon>Talitrida</taxon>
        <taxon>Talitroidea</taxon>
        <taxon>Hyalellidae</taxon>
        <taxon>Hyalella</taxon>
    </lineage>
</organism>
<feature type="compositionally biased region" description="Basic and acidic residues" evidence="6">
    <location>
        <begin position="1433"/>
        <end position="1564"/>
    </location>
</feature>
<comment type="similarity">
    <text evidence="2">Belongs to the SEC16 family.</text>
</comment>
<evidence type="ECO:0000313" key="8">
    <source>
        <dbReference type="Proteomes" id="UP000694843"/>
    </source>
</evidence>
<feature type="compositionally biased region" description="Basic and acidic residues" evidence="6">
    <location>
        <begin position="1893"/>
        <end position="1910"/>
    </location>
</feature>
<accession>A0A8B7NY81</accession>
<feature type="compositionally biased region" description="Acidic residues" evidence="6">
    <location>
        <begin position="606"/>
        <end position="630"/>
    </location>
</feature>
<feature type="compositionally biased region" description="Polar residues" evidence="6">
    <location>
        <begin position="1087"/>
        <end position="1122"/>
    </location>
</feature>
<comment type="subcellular location">
    <subcellularLocation>
        <location evidence="1">Endoplasmic reticulum</location>
    </subcellularLocation>
</comment>
<dbReference type="Pfam" id="PF12931">
    <property type="entry name" value="TPR_Sec16"/>
    <property type="match status" value="1"/>
</dbReference>
<feature type="region of interest" description="Disordered" evidence="6">
    <location>
        <begin position="149"/>
        <end position="214"/>
    </location>
</feature>
<dbReference type="GO" id="GO:0007030">
    <property type="term" value="P:Golgi organization"/>
    <property type="evidence" value="ECO:0007669"/>
    <property type="project" value="TreeGrafter"/>
</dbReference>
<feature type="region of interest" description="Disordered" evidence="6">
    <location>
        <begin position="1872"/>
        <end position="1937"/>
    </location>
</feature>
<feature type="region of interest" description="Disordered" evidence="6">
    <location>
        <begin position="2570"/>
        <end position="2647"/>
    </location>
</feature>
<gene>
    <name evidence="9" type="primary">LOC108675223</name>
</gene>
<feature type="region of interest" description="Disordered" evidence="6">
    <location>
        <begin position="2302"/>
        <end position="2360"/>
    </location>
</feature>
<evidence type="ECO:0000256" key="1">
    <source>
        <dbReference type="ARBA" id="ARBA00004240"/>
    </source>
</evidence>
<feature type="region of interest" description="Disordered" evidence="6">
    <location>
        <begin position="866"/>
        <end position="921"/>
    </location>
</feature>
<feature type="compositionally biased region" description="Low complexity" evidence="6">
    <location>
        <begin position="2508"/>
        <end position="2517"/>
    </location>
</feature>
<sequence>MYRQRLKGGHRVGISQQQNPSATQHHFGDGGAAAKTGTHKPPGPPQAGDAGWGFGDDWGWGESSNSSYNTQSQPYQAAEHQPLKPQQPIGFVQPHLHRNTDQYQPNNQHTNQPAVQQYHQPAVLQYQHQSAVQQYQHQPAAAQQYHQPGNNPIFLNTPENTATDFSNNNSNGTDIAWSDNWEADWSTVENQEQSQHEIKPIDNNSNSHYDYHTENQNQQPYNYQHQFLPDQQQTHQTWSHHDANLTQQLQTQEQHPPKTHQQLPTQEQQSHEIQQQLPTQEQQSHETQQQLPTQEQQSHETQQQLPMQEQQSHETQQQLPMQEQQSHEIQQQLQTNEQQLYETWQQTHEQQQSFETQQQLQTNEQQSHESQQQQQVYSTVQHEASNELQSNHALQHQANLILEQLPSNQEQGSLQQRHQPSAESEWSDWWEDMSQQDNQQKPADKLLHDNQMRHLIEQQHTQQTYGIQNEQDTQGNQTKQANEGLALQQETNDKSHQQENCFLDEQDRQFMKQPLQDHHEQANPYHQEQNYNRGREEIAGSQCEDQCYPYNHQQGQQTDANVVSDAASQFYGFSPEVTADTRVVDDDFSKPSNVKQVETTSGFGDEMPEDGGESEPVEGDWGDDWGDEMVEANPSLINPDGVGSELQHPEAESFGQIDEGSSDKLEVESSCTENYSTSSNALPECQVEGKLLDPYFEQNDSGETKANSMVGSQAEEVGFAAAIAPITHSGGAWHQPDVGAAVKAVTDVAAKGWGVMFSAAKGVASDVLEVATTNNPAWGVQNTQDITLSTNLHSSQVSAIPPTNDQSSQKIYGASVGEFNASASQDSTTARGARGFQGWSNDDGWCGDDAQVDSFDGLRISGTLSTGAAGQLPGGLNKQPIEQNEQGQQREQNEQLQHAFAQQNTDQNEQEQRPSLPPQERLRQDEQELEIHYQQEWQHQNLQMEQQEEQHRHPDYFPTKTPETSDNDGLQYMPSAPPVNSTTSSIFAAPVAPSSTSSLSTIPSVTCLTPSVAVLSSSSSSPVTTSVQSVPTPASTAPPPTAISVPGGSIKSLRARKGSPFQPPKNINLVAANSAIPNVPYLPDPGSNISSTSVTAKTSDNNPDSCDGKQTNVMTQSHNVGASQDDLCAGKPDERKRKTEKSCFEERQDNAKSQENIQKDGHEDGEDRNAGTYDDEEEEDDEAGVPRFSRMVPGCGSSAEPQVIQPPHTHSNPPPMPTDRVVTGIDNPIAPPPQPHSGTIGSLTSQPQRPPLHPPKRSATIGSEENGASVPLRPPSNGASSPSSKARQLPSSSRARQPSSSTSSVSPPPSPTFDASSYGRSGKRGAQSGRPRGDAQPSSRRVRDDQRPKARYSGSGRPRSAYREDVARHDGEGNNDYDDRSDSDTRNHSKYHRRQDQHREGEGEGSRSSSLEGREPSYPPRITGSGDDQVPSGDDRARRSRDPPHRSEDPHYHRGRDAQPKSYRRKDESYRRGDESYRRGDESCRKDDESYRRGDESYRRDHESYRRGDESYRRGDESYRKDDALHRQHNESYRKGRDELYHRGDDPYRRDRRRGDEKGSREWEADSDWDQTSSSRRWKYRDYHDRGYPGYDAYYKSSRRAAGSDHYDHQSLMSYYNYYAPYYEQHPKYRDYCHNYYKHYPQYAAAAAAAAPSAPHSLPDERGSVRSGRSSAAEEVKKATLNSSRVMGGSSSLYDPYGLYPRHPHDTSSGDMSGRVSAEPPRAPSQRFTPPRYSRRHVITRFTTTSQLLLVMPESSSLSVMNIRDVLAHDPDCRRQIRALEAFPGPLTVEDTHKEVVVRFCEAKHHHYRDLCSRTQHEQLRSQALLWRYLTLLVRQNGKLCSTDLAALLVESANDVSQEDLITAAVSRGLSNMNLDDGAGSRPNTTAGDDDQGERRDEGRRSMMRDEDSVGRLTASVSHTSLASSSSNINIGQPVGPNGPVDTLAPKVKADVTRWLPQLTKEQLERVDRQLEELVCLGRRRDAIELAIEQRLWGHAMAIGSRMEQAVVGRVYASFMQCLAPQHVLHTLVQHVNGKRPDVTKSYSRSRWGEWRRHLATLVANPSPAATKDLTAIVALGDALVTSDVAAGHVCYLMGGGVQLWGHKLHLLGLDPSLFRPFSEASLCALQCTEVLEYGLSLASAATDTSGAAPAPSTAVALSGFVKFKLRYAAVLAEYGFCEEAIRYCEVVSGTVTSGSSGVPLGEDLLLLVAELLELSTRLKYHDRHYLLGEGETHDMPDPQWLTVLANYKYHLQQQLVQTMDPPAPSADGSHHVKQENHLEDLEQTHHLEGLDQKHHLEEHHLHQEAPSEQTDGAMTSMSVGPPAANAVMSQDALQDGHSAPQHDLYADDVNPYGSTEPPPPPMMIPTLPVEDPSHLNSTAAQDVLQNFSFQPHLPSNHSAYDGQPGVGNGVDTSMGGYGEEASGQSSPHFTPTHVPNLPQLQQPMSYSPYEGDAYTSLPSDFPDEGDEGSPQDAWGYASLPYTGGGADTSGPPSPAHQAETLEPASTSSSNNNNEGNNKSKDDDNGNKATEGGDKKGFLARIFTWKNNQAKLPDDKNPSIVWDEERKRWVNTDGSDDNDAPPPPPPMASASSLPLTANRAGPRRSRYVNPLDEKDRIKPVSTMAPPLLPQQQQPVPQQQMTAPQMPQHLQQMMPPQQLQMMPQHPQQMMPQQQPQMMPQQQQMMPQQQPQLMPQQQPQMMPPEQQMMPAQQQQMMPPQQQQPLAAPHQVAANPPAGGRTRLDSSSIDLDDADDPAKEDESSTAGGAPMFFNPAQFQQLNTSRTAPTNPRRGRGGGPQRRAFPAGGAAPPPPRA</sequence>
<feature type="region of interest" description="Disordered" evidence="6">
    <location>
        <begin position="352"/>
        <end position="385"/>
    </location>
</feature>
<evidence type="ECO:0000256" key="3">
    <source>
        <dbReference type="ARBA" id="ARBA00022448"/>
    </source>
</evidence>
<dbReference type="Gene3D" id="1.25.40.1030">
    <property type="match status" value="1"/>
</dbReference>
<feature type="compositionally biased region" description="Polar residues" evidence="6">
    <location>
        <begin position="1236"/>
        <end position="1247"/>
    </location>
</feature>
<feature type="compositionally biased region" description="Polar residues" evidence="6">
    <location>
        <begin position="821"/>
        <end position="830"/>
    </location>
</feature>
<feature type="compositionally biased region" description="Acidic residues" evidence="6">
    <location>
        <begin position="1173"/>
        <end position="1183"/>
    </location>
</feature>
<feature type="compositionally biased region" description="Basic and acidic residues" evidence="6">
    <location>
        <begin position="2518"/>
        <end position="2534"/>
    </location>
</feature>
<feature type="compositionally biased region" description="Polar residues" evidence="6">
    <location>
        <begin position="591"/>
        <end position="602"/>
    </location>
</feature>
<feature type="compositionally biased region" description="Basic and acidic residues" evidence="6">
    <location>
        <begin position="1361"/>
        <end position="1387"/>
    </location>
</feature>
<evidence type="ECO:0000256" key="2">
    <source>
        <dbReference type="ARBA" id="ARBA00005927"/>
    </source>
</evidence>
<feature type="compositionally biased region" description="Low complexity" evidence="6">
    <location>
        <begin position="352"/>
        <end position="383"/>
    </location>
</feature>
<feature type="region of interest" description="Disordered" evidence="6">
    <location>
        <begin position="248"/>
        <end position="332"/>
    </location>
</feature>
<name>A0A8B7NY81_HYAAZ</name>
<feature type="compositionally biased region" description="Low complexity" evidence="6">
    <location>
        <begin position="2664"/>
        <end position="2728"/>
    </location>
</feature>
<feature type="region of interest" description="Disordered" evidence="6">
    <location>
        <begin position="1083"/>
        <end position="1566"/>
    </location>
</feature>
<feature type="region of interest" description="Disordered" evidence="6">
    <location>
        <begin position="941"/>
        <end position="968"/>
    </location>
</feature>
<keyword evidence="8" id="KW-1185">Reference proteome</keyword>
<dbReference type="OrthoDB" id="8918678at2759"/>
<feature type="region of interest" description="Disordered" evidence="6">
    <location>
        <begin position="1016"/>
        <end position="1065"/>
    </location>
</feature>
<dbReference type="GO" id="GO:0070971">
    <property type="term" value="C:endoplasmic reticulum exit site"/>
    <property type="evidence" value="ECO:0007669"/>
    <property type="project" value="TreeGrafter"/>
</dbReference>
<feature type="region of interest" description="Disordered" evidence="6">
    <location>
        <begin position="2664"/>
        <end position="2813"/>
    </location>
</feature>
<protein>
    <submittedName>
        <fullName evidence="9">Uncharacterized protein LOC108675223 isoform X1</fullName>
    </submittedName>
</protein>
<dbReference type="PANTHER" id="PTHR13402">
    <property type="entry name" value="RGPR-RELATED"/>
    <property type="match status" value="1"/>
</dbReference>
<keyword evidence="4" id="KW-0256">Endoplasmic reticulum</keyword>
<dbReference type="Proteomes" id="UP000694843">
    <property type="component" value="Unplaced"/>
</dbReference>
<feature type="region of interest" description="Disordered" evidence="6">
    <location>
        <begin position="821"/>
        <end position="845"/>
    </location>
</feature>
<proteinExistence type="inferred from homology"/>
<dbReference type="GO" id="GO:0012507">
    <property type="term" value="C:ER to Golgi transport vesicle membrane"/>
    <property type="evidence" value="ECO:0007669"/>
    <property type="project" value="TreeGrafter"/>
</dbReference>
<dbReference type="GO" id="GO:0070973">
    <property type="term" value="P:protein localization to endoplasmic reticulum exit site"/>
    <property type="evidence" value="ECO:0007669"/>
    <property type="project" value="TreeGrafter"/>
</dbReference>
<reference evidence="9" key="1">
    <citation type="submission" date="2025-08" db="UniProtKB">
        <authorList>
            <consortium name="RefSeq"/>
        </authorList>
    </citation>
    <scope>IDENTIFICATION</scope>
    <source>
        <tissue evidence="9">Whole organism</tissue>
    </source>
</reference>
<feature type="region of interest" description="Disordered" evidence="6">
    <location>
        <begin position="2390"/>
        <end position="2534"/>
    </location>
</feature>
<evidence type="ECO:0000256" key="6">
    <source>
        <dbReference type="SAM" id="MobiDB-lite"/>
    </source>
</evidence>
<dbReference type="PANTHER" id="PTHR13402:SF6">
    <property type="entry name" value="SECRETORY 16, ISOFORM I"/>
    <property type="match status" value="1"/>
</dbReference>
<feature type="domain" description="Sec16 Sec23-binding" evidence="7">
    <location>
        <begin position="1972"/>
        <end position="2222"/>
    </location>
</feature>
<feature type="compositionally biased region" description="Polar residues" evidence="6">
    <location>
        <begin position="1277"/>
        <end position="1286"/>
    </location>
</feature>
<keyword evidence="5" id="KW-0931">ER-Golgi transport</keyword>
<feature type="compositionally biased region" description="Low complexity" evidence="6">
    <location>
        <begin position="2797"/>
        <end position="2806"/>
    </location>
</feature>
<evidence type="ECO:0000313" key="9">
    <source>
        <dbReference type="RefSeq" id="XP_018018702.1"/>
    </source>
</evidence>
<feature type="compositionally biased region" description="Polar residues" evidence="6">
    <location>
        <begin position="62"/>
        <end position="75"/>
    </location>
</feature>
<feature type="compositionally biased region" description="Polar residues" evidence="6">
    <location>
        <begin position="669"/>
        <end position="678"/>
    </location>
</feature>
<feature type="compositionally biased region" description="Low complexity" evidence="6">
    <location>
        <begin position="266"/>
        <end position="332"/>
    </location>
</feature>
<feature type="compositionally biased region" description="Polar residues" evidence="6">
    <location>
        <begin position="149"/>
        <end position="173"/>
    </location>
</feature>
<feature type="compositionally biased region" description="Low complexity" evidence="6">
    <location>
        <begin position="1290"/>
        <end position="1305"/>
    </location>
</feature>
<feature type="compositionally biased region" description="Polar residues" evidence="6">
    <location>
        <begin position="2773"/>
        <end position="2783"/>
    </location>
</feature>
<dbReference type="GeneID" id="108675223"/>
<feature type="compositionally biased region" description="Polar residues" evidence="6">
    <location>
        <begin position="2307"/>
        <end position="2319"/>
    </location>
</feature>
<feature type="compositionally biased region" description="Polar residues" evidence="6">
    <location>
        <begin position="248"/>
        <end position="265"/>
    </location>
</feature>
<feature type="region of interest" description="Disordered" evidence="6">
    <location>
        <begin position="1654"/>
        <end position="1687"/>
    </location>
</feature>
<evidence type="ECO:0000259" key="7">
    <source>
        <dbReference type="Pfam" id="PF12931"/>
    </source>
</evidence>
<dbReference type="GO" id="GO:0016192">
    <property type="term" value="P:vesicle-mediated transport"/>
    <property type="evidence" value="ECO:0007669"/>
    <property type="project" value="UniProtKB-KW"/>
</dbReference>
<evidence type="ECO:0000256" key="4">
    <source>
        <dbReference type="ARBA" id="ARBA00022824"/>
    </source>
</evidence>
<feature type="region of interest" description="Disordered" evidence="6">
    <location>
        <begin position="591"/>
        <end position="678"/>
    </location>
</feature>
<feature type="region of interest" description="Disordered" evidence="6">
    <location>
        <begin position="1700"/>
        <end position="1730"/>
    </location>
</feature>
<keyword evidence="3" id="KW-0813">Transport</keyword>
<dbReference type="InterPro" id="IPR024298">
    <property type="entry name" value="Sec16_Sec23-bd"/>
</dbReference>
<evidence type="ECO:0000256" key="5">
    <source>
        <dbReference type="ARBA" id="ARBA00022892"/>
    </source>
</evidence>
<feature type="compositionally biased region" description="Polar residues" evidence="6">
    <location>
        <begin position="14"/>
        <end position="24"/>
    </location>
</feature>
<feature type="compositionally biased region" description="Low complexity" evidence="6">
    <location>
        <begin position="1913"/>
        <end position="1927"/>
    </location>
</feature>